<comment type="similarity">
    <text evidence="3">Belongs to the SNF7 family.</text>
</comment>
<evidence type="ECO:0000256" key="4">
    <source>
        <dbReference type="ARBA" id="ARBA00010682"/>
    </source>
</evidence>
<comment type="similarity">
    <text evidence="4">Belongs to the CDP-alcohol phosphatidyltransferase class-II family.</text>
</comment>
<dbReference type="GO" id="GO:0007034">
    <property type="term" value="P:vacuolar transport"/>
    <property type="evidence" value="ECO:0007669"/>
    <property type="project" value="InterPro"/>
</dbReference>
<dbReference type="SMART" id="SM00155">
    <property type="entry name" value="PLDc"/>
    <property type="match status" value="2"/>
</dbReference>
<dbReference type="PROSITE" id="PS50035">
    <property type="entry name" value="PLD"/>
    <property type="match status" value="1"/>
</dbReference>
<evidence type="ECO:0000256" key="3">
    <source>
        <dbReference type="ARBA" id="ARBA00006190"/>
    </source>
</evidence>
<dbReference type="GO" id="GO:0032049">
    <property type="term" value="P:cardiolipin biosynthetic process"/>
    <property type="evidence" value="ECO:0007669"/>
    <property type="project" value="InterPro"/>
</dbReference>
<dbReference type="Pfam" id="PF00614">
    <property type="entry name" value="PLDc"/>
    <property type="match status" value="1"/>
</dbReference>
<dbReference type="AlphaFoldDB" id="A0AA39HTH2"/>
<feature type="transmembrane region" description="Helical" evidence="16">
    <location>
        <begin position="627"/>
        <end position="648"/>
    </location>
</feature>
<gene>
    <name evidence="18" type="ORF">QR680_005542</name>
</gene>
<evidence type="ECO:0000256" key="2">
    <source>
        <dbReference type="ARBA" id="ARBA00005042"/>
    </source>
</evidence>
<evidence type="ECO:0000256" key="1">
    <source>
        <dbReference type="ARBA" id="ARBA00003537"/>
    </source>
</evidence>
<keyword evidence="10" id="KW-0443">Lipid metabolism</keyword>
<comment type="pathway">
    <text evidence="2">Phospholipid metabolism; phosphatidylglycerol biosynthesis; phosphatidylglycerol from CDP-diacylglycerol: step 1/2.</text>
</comment>
<dbReference type="CDD" id="cd09137">
    <property type="entry name" value="PLDc_PGS1_euk_2"/>
    <property type="match status" value="1"/>
</dbReference>
<keyword evidence="16" id="KW-0472">Membrane</keyword>
<feature type="coiled-coil region" evidence="15">
    <location>
        <begin position="20"/>
        <end position="54"/>
    </location>
</feature>
<dbReference type="Gene3D" id="3.30.870.10">
    <property type="entry name" value="Endonuclease Chain A"/>
    <property type="match status" value="2"/>
</dbReference>
<dbReference type="SUPFAM" id="SSF56024">
    <property type="entry name" value="Phospholipase D/nuclease"/>
    <property type="match status" value="1"/>
</dbReference>
<feature type="transmembrane region" description="Helical" evidence="16">
    <location>
        <begin position="770"/>
        <end position="792"/>
    </location>
</feature>
<evidence type="ECO:0000256" key="15">
    <source>
        <dbReference type="SAM" id="Coils"/>
    </source>
</evidence>
<evidence type="ECO:0000256" key="8">
    <source>
        <dbReference type="ARBA" id="ARBA00022679"/>
    </source>
</evidence>
<evidence type="ECO:0000256" key="10">
    <source>
        <dbReference type="ARBA" id="ARBA00023098"/>
    </source>
</evidence>
<feature type="transmembrane region" description="Helical" evidence="16">
    <location>
        <begin position="738"/>
        <end position="758"/>
    </location>
</feature>
<keyword evidence="19" id="KW-1185">Reference proteome</keyword>
<comment type="caution">
    <text evidence="18">The sequence shown here is derived from an EMBL/GenBank/DDBJ whole genome shotgun (WGS) entry which is preliminary data.</text>
</comment>
<comment type="catalytic activity">
    <reaction evidence="14">
        <text>a CDP-1,2-diacyl-sn-glycerol + sn-glycerol 3-phosphate = a 1,2-diacyl-sn-glycero-3-phospho-(1'-sn-glycero-3'-phosphate) + CMP + H(+)</text>
        <dbReference type="Rhea" id="RHEA:12593"/>
        <dbReference type="ChEBI" id="CHEBI:15378"/>
        <dbReference type="ChEBI" id="CHEBI:57597"/>
        <dbReference type="ChEBI" id="CHEBI:58332"/>
        <dbReference type="ChEBI" id="CHEBI:60110"/>
        <dbReference type="ChEBI" id="CHEBI:60377"/>
        <dbReference type="EC" id="2.7.8.5"/>
    </reaction>
</comment>
<keyword evidence="7" id="KW-0444">Lipid biosynthesis</keyword>
<dbReference type="CDD" id="cd09135">
    <property type="entry name" value="PLDc_PGS1_euk_1"/>
    <property type="match status" value="1"/>
</dbReference>
<organism evidence="18 19">
    <name type="scientific">Steinernema hermaphroditum</name>
    <dbReference type="NCBI Taxonomy" id="289476"/>
    <lineage>
        <taxon>Eukaryota</taxon>
        <taxon>Metazoa</taxon>
        <taxon>Ecdysozoa</taxon>
        <taxon>Nematoda</taxon>
        <taxon>Chromadorea</taxon>
        <taxon>Rhabditida</taxon>
        <taxon>Tylenchina</taxon>
        <taxon>Panagrolaimomorpha</taxon>
        <taxon>Strongyloidoidea</taxon>
        <taxon>Steinernematidae</taxon>
        <taxon>Steinernema</taxon>
    </lineage>
</organism>
<keyword evidence="16" id="KW-0812">Transmembrane</keyword>
<dbReference type="Pfam" id="PF03357">
    <property type="entry name" value="Snf7"/>
    <property type="match status" value="1"/>
</dbReference>
<evidence type="ECO:0000256" key="5">
    <source>
        <dbReference type="ARBA" id="ARBA00013170"/>
    </source>
</evidence>
<evidence type="ECO:0000256" key="13">
    <source>
        <dbReference type="ARBA" id="ARBA00030176"/>
    </source>
</evidence>
<dbReference type="InterPro" id="IPR016270">
    <property type="entry name" value="PGS1"/>
</dbReference>
<dbReference type="GO" id="GO:0005739">
    <property type="term" value="C:mitochondrion"/>
    <property type="evidence" value="ECO:0007669"/>
    <property type="project" value="TreeGrafter"/>
</dbReference>
<evidence type="ECO:0000256" key="14">
    <source>
        <dbReference type="ARBA" id="ARBA00048586"/>
    </source>
</evidence>
<evidence type="ECO:0000259" key="17">
    <source>
        <dbReference type="PROSITE" id="PS50035"/>
    </source>
</evidence>
<dbReference type="EC" id="2.7.8.5" evidence="5"/>
<evidence type="ECO:0000256" key="12">
    <source>
        <dbReference type="ARBA" id="ARBA00023264"/>
    </source>
</evidence>
<evidence type="ECO:0000256" key="16">
    <source>
        <dbReference type="SAM" id="Phobius"/>
    </source>
</evidence>
<feature type="domain" description="PLD phosphodiesterase" evidence="17">
    <location>
        <begin position="344"/>
        <end position="370"/>
    </location>
</feature>
<dbReference type="InterPro" id="IPR005024">
    <property type="entry name" value="Snf7_fam"/>
</dbReference>
<dbReference type="PANTHER" id="PTHR12586">
    <property type="entry name" value="CDP-DIACYLGLYCEROL--SERINE O-PHOSPHATIDYLTRANSFERASE"/>
    <property type="match status" value="1"/>
</dbReference>
<evidence type="ECO:0000256" key="7">
    <source>
        <dbReference type="ARBA" id="ARBA00022516"/>
    </source>
</evidence>
<dbReference type="Proteomes" id="UP001175271">
    <property type="component" value="Unassembled WGS sequence"/>
</dbReference>
<comment type="function">
    <text evidence="1">Functions in the biosynthesis of the anionic phospholipids phosphatidylglycerol and cardiolipin.</text>
</comment>
<dbReference type="InterPro" id="IPR001736">
    <property type="entry name" value="PLipase_D/transphosphatidylase"/>
</dbReference>
<keyword evidence="16" id="KW-1133">Transmembrane helix</keyword>
<evidence type="ECO:0000256" key="9">
    <source>
        <dbReference type="ARBA" id="ARBA00022737"/>
    </source>
</evidence>
<name>A0AA39HTH2_9BILA</name>
<dbReference type="GO" id="GO:0008444">
    <property type="term" value="F:CDP-diacylglycerol-glycerol-3-phosphate 3-phosphatidyltransferase activity"/>
    <property type="evidence" value="ECO:0007669"/>
    <property type="project" value="UniProtKB-EC"/>
</dbReference>
<evidence type="ECO:0000256" key="6">
    <source>
        <dbReference type="ARBA" id="ARBA00017921"/>
    </source>
</evidence>
<keyword evidence="12" id="KW-1208">Phospholipid metabolism</keyword>
<dbReference type="PANTHER" id="PTHR12586:SF1">
    <property type="entry name" value="CDP-DIACYLGLYCEROL--GLYCEROL-3-PHOSPHATE 3-PHOSPHATIDYLTRANSFERASE, MITOCHONDRIAL"/>
    <property type="match status" value="1"/>
</dbReference>
<protein>
    <recommendedName>
        <fullName evidence="6">CDP-diacylglycerol--glycerol-3-phosphate 3-phosphatidyltransferase, mitochondrial</fullName>
        <ecNumber evidence="5">2.7.8.5</ecNumber>
    </recommendedName>
    <alternativeName>
        <fullName evidence="13">Phosphatidylglycerophosphate synthase 1</fullName>
    </alternativeName>
</protein>
<proteinExistence type="inferred from homology"/>
<sequence>MGIFGIGKKPDPKEAVREMQRKMRVEMRQLDRQIHGIEREEQKVRKQIKDAAKKGDRDVCVVLAKSIIQSRKAVSKIHVTKAQINSVIMCMQQQLSTMRMAGSMQQSTEVMKAMQNLVKVPEIMKAMREMSQEMTKIGIIEEMIEDTMEMMEPEELEEEAQNEVDKVLWEITAGELGKAPEAIVGTIVDEQEREAHEAAVNFDDMKDRLEQLRSMDWLVGDEHRTRAIDVDPNSVVLLEGPVEFYQTLLKSTEAAEKRICLSTLYLGTGPLEQKLVSVLNDALTSKSGLETLILMDYLRGTRENGSTGMLKETAGLSNAKICLYHTPEFRGILKKILGERTNEIIGLQHMKIYVFDDDVLISGANLSETYFTDRQDRYVLIKNNPTLAGFFQELISAVASCSFRLHDGGILKLHEDCSVHPYEGVANEYRSLVNQRVLRVLSKYAKESGDSSEACTKVYPLVQMGLFGINQEYDLMRTLFARKDPYMNLSVASGYFNLTNEYSDVIAKEGDYSLSVVLASPQANGFYNGAALSGYIPLVYVYVSKLFYELVRNRPVKLFEYQRDGWSFHAKGIWLNFPKNQSEYAATIFGSSNYGYRSVHRDLEAQVLLVTRDKNLKRRLSEEEGRLFEWNMVLLPGMAIGGVMAYMARPRNARPMLAGVRWLGDARNERNYATLDRNQRRRRLVNAENPHEQHVLLERIGGTSVRHLSSNTEPIARRARGMKWVPVYRFPGIRVGALLARAKLVQTIFSSFLLPYAGYQYSIGAFSYNWFIFSSAAAVAAPIFLIVFSRYFNRLVGVVAMTENEEFVRVGFLSFWGARRNRLMELNDVVPLSEVQDVARANDSLVKFMQYSREDEYLFLPTKNVEIVDADKAELLFGSLKFFEEKRSDKEKTD</sequence>
<evidence type="ECO:0000313" key="18">
    <source>
        <dbReference type="EMBL" id="KAK0411210.1"/>
    </source>
</evidence>
<keyword evidence="8" id="KW-0808">Transferase</keyword>
<evidence type="ECO:0000256" key="11">
    <source>
        <dbReference type="ARBA" id="ARBA00023209"/>
    </source>
</evidence>
<evidence type="ECO:0000313" key="19">
    <source>
        <dbReference type="Proteomes" id="UP001175271"/>
    </source>
</evidence>
<reference evidence="18" key="1">
    <citation type="submission" date="2023-06" db="EMBL/GenBank/DDBJ databases">
        <title>Genomic analysis of the entomopathogenic nematode Steinernema hermaphroditum.</title>
        <authorList>
            <person name="Schwarz E.M."/>
            <person name="Heppert J.K."/>
            <person name="Baniya A."/>
            <person name="Schwartz H.T."/>
            <person name="Tan C.-H."/>
            <person name="Antoshechkin I."/>
            <person name="Sternberg P.W."/>
            <person name="Goodrich-Blair H."/>
            <person name="Dillman A.R."/>
        </authorList>
    </citation>
    <scope>NUCLEOTIDE SEQUENCE</scope>
    <source>
        <strain evidence="18">PS9179</strain>
        <tissue evidence="18">Whole animal</tissue>
    </source>
</reference>
<keyword evidence="9" id="KW-0677">Repeat</keyword>
<keyword evidence="15" id="KW-0175">Coiled coil</keyword>
<keyword evidence="11" id="KW-0594">Phospholipid biosynthesis</keyword>
<dbReference type="EMBL" id="JAUCMV010000003">
    <property type="protein sequence ID" value="KAK0411210.1"/>
    <property type="molecule type" value="Genomic_DNA"/>
</dbReference>
<accession>A0AA39HTH2</accession>
<dbReference type="Gene3D" id="6.10.140.1230">
    <property type="match status" value="1"/>
</dbReference>